<dbReference type="SUPFAM" id="SSF51126">
    <property type="entry name" value="Pectin lyase-like"/>
    <property type="match status" value="1"/>
</dbReference>
<evidence type="ECO:0000259" key="3">
    <source>
        <dbReference type="Pfam" id="PF13229"/>
    </source>
</evidence>
<dbReference type="Gene3D" id="2.160.20.10">
    <property type="entry name" value="Single-stranded right-handed beta-helix, Pectin lyase-like"/>
    <property type="match status" value="1"/>
</dbReference>
<feature type="domain" description="Right handed beta helix" evidence="3">
    <location>
        <begin position="99"/>
        <end position="272"/>
    </location>
</feature>
<evidence type="ECO:0000256" key="1">
    <source>
        <dbReference type="SAM" id="MobiDB-lite"/>
    </source>
</evidence>
<dbReference type="InterPro" id="IPR012334">
    <property type="entry name" value="Pectin_lyas_fold"/>
</dbReference>
<dbReference type="AlphaFoldDB" id="A0A858RFT6"/>
<sequence>MSPLLRSVRMRLSLLALLFLSSPLVAATIEVRDAAALRDVLPRLTEGDILRIAPGEYPGGSSVSNIPDLTVEALDPEKPPHFEGGTQAWHFSRCPGLKLRHLRCSGQSANGINLDDGGQRDNPVAGVLLEHLSVSDIGPKGNFDGIKCSGLKDLRISHCEISGWGGQAIDFVGCSDAVISDCKITGKEGFSQHTGPQFKGGCRNITIERCTLINAGERPIQAGGSTGADYFRPAGANYEAKDIMIRDNRIEGGTCACAFTGVRGAEFTGNTIVRPVKWIFRILQETTTKGFLVCGDVKISGNTITFRREQVGSEINIGAGADPGSFVFFGNKWLAEDRPQDSKPTLPSPEKDGVYGAKPE</sequence>
<reference evidence="4 5" key="1">
    <citation type="submission" date="2020-04" db="EMBL/GenBank/DDBJ databases">
        <title>Luteolibacter sp. G-1-1-1 isolated from soil.</title>
        <authorList>
            <person name="Dahal R.H."/>
        </authorList>
    </citation>
    <scope>NUCLEOTIDE SEQUENCE [LARGE SCALE GENOMIC DNA]</scope>
    <source>
        <strain evidence="4 5">G-1-1-1</strain>
    </source>
</reference>
<evidence type="ECO:0000256" key="2">
    <source>
        <dbReference type="SAM" id="SignalP"/>
    </source>
</evidence>
<dbReference type="Proteomes" id="UP000501812">
    <property type="component" value="Chromosome"/>
</dbReference>
<gene>
    <name evidence="4" type="ORF">HHL09_06390</name>
</gene>
<feature type="chain" id="PRO_5032911472" evidence="2">
    <location>
        <begin position="27"/>
        <end position="360"/>
    </location>
</feature>
<dbReference type="SMART" id="SM00710">
    <property type="entry name" value="PbH1"/>
    <property type="match status" value="6"/>
</dbReference>
<accession>A0A858RFT6</accession>
<feature type="region of interest" description="Disordered" evidence="1">
    <location>
        <begin position="337"/>
        <end position="360"/>
    </location>
</feature>
<dbReference type="InterPro" id="IPR011050">
    <property type="entry name" value="Pectin_lyase_fold/virulence"/>
</dbReference>
<protein>
    <submittedName>
        <fullName evidence="4">Right-handed parallel beta-helix repeat-containing protein</fullName>
    </submittedName>
</protein>
<evidence type="ECO:0000313" key="4">
    <source>
        <dbReference type="EMBL" id="QJE95424.1"/>
    </source>
</evidence>
<dbReference type="KEGG" id="luo:HHL09_06390"/>
<evidence type="ECO:0000313" key="5">
    <source>
        <dbReference type="Proteomes" id="UP000501812"/>
    </source>
</evidence>
<organism evidence="4 5">
    <name type="scientific">Luteolibacter luteus</name>
    <dbReference type="NCBI Taxonomy" id="2728835"/>
    <lineage>
        <taxon>Bacteria</taxon>
        <taxon>Pseudomonadati</taxon>
        <taxon>Verrucomicrobiota</taxon>
        <taxon>Verrucomicrobiia</taxon>
        <taxon>Verrucomicrobiales</taxon>
        <taxon>Verrucomicrobiaceae</taxon>
        <taxon>Luteolibacter</taxon>
    </lineage>
</organism>
<name>A0A858RFT6_9BACT</name>
<feature type="compositionally biased region" description="Basic and acidic residues" evidence="1">
    <location>
        <begin position="349"/>
        <end position="360"/>
    </location>
</feature>
<proteinExistence type="predicted"/>
<dbReference type="Pfam" id="PF13229">
    <property type="entry name" value="Beta_helix"/>
    <property type="match status" value="1"/>
</dbReference>
<dbReference type="EMBL" id="CP051774">
    <property type="protein sequence ID" value="QJE95424.1"/>
    <property type="molecule type" value="Genomic_DNA"/>
</dbReference>
<dbReference type="InterPro" id="IPR039448">
    <property type="entry name" value="Beta_helix"/>
</dbReference>
<feature type="signal peptide" evidence="2">
    <location>
        <begin position="1"/>
        <end position="26"/>
    </location>
</feature>
<keyword evidence="5" id="KW-1185">Reference proteome</keyword>
<keyword evidence="2" id="KW-0732">Signal</keyword>
<dbReference type="RefSeq" id="WP_169453738.1">
    <property type="nucleotide sequence ID" value="NZ_CP051774.1"/>
</dbReference>
<dbReference type="InterPro" id="IPR006626">
    <property type="entry name" value="PbH1"/>
</dbReference>